<dbReference type="AlphaFoldDB" id="A0A645I3L0"/>
<dbReference type="GO" id="GO:0043565">
    <property type="term" value="F:sequence-specific DNA binding"/>
    <property type="evidence" value="ECO:0007669"/>
    <property type="project" value="InterPro"/>
</dbReference>
<protein>
    <recommendedName>
        <fullName evidence="2">HTH marR-type domain-containing protein</fullName>
    </recommendedName>
</protein>
<dbReference type="SUPFAM" id="SSF46785">
    <property type="entry name" value="Winged helix' DNA-binding domain"/>
    <property type="match status" value="1"/>
</dbReference>
<evidence type="ECO:0000313" key="1">
    <source>
        <dbReference type="EMBL" id="MPN45887.1"/>
    </source>
</evidence>
<name>A0A645I3L0_9ZZZZ</name>
<dbReference type="Pfam" id="PF13412">
    <property type="entry name" value="HTH_24"/>
    <property type="match status" value="1"/>
</dbReference>
<dbReference type="Gene3D" id="1.10.10.10">
    <property type="entry name" value="Winged helix-like DNA-binding domain superfamily/Winged helix DNA-binding domain"/>
    <property type="match status" value="1"/>
</dbReference>
<dbReference type="InterPro" id="IPR000485">
    <property type="entry name" value="AsnC-type_HTH_dom"/>
</dbReference>
<proteinExistence type="predicted"/>
<reference evidence="1" key="1">
    <citation type="submission" date="2019-08" db="EMBL/GenBank/DDBJ databases">
        <authorList>
            <person name="Kucharzyk K."/>
            <person name="Murdoch R.W."/>
            <person name="Higgins S."/>
            <person name="Loffler F."/>
        </authorList>
    </citation>
    <scope>NUCLEOTIDE SEQUENCE</scope>
</reference>
<dbReference type="EMBL" id="VSSQ01106102">
    <property type="protein sequence ID" value="MPN45887.1"/>
    <property type="molecule type" value="Genomic_DNA"/>
</dbReference>
<comment type="caution">
    <text evidence="1">The sequence shown here is derived from an EMBL/GenBank/DDBJ whole genome shotgun (WGS) entry which is preliminary data.</text>
</comment>
<dbReference type="InterPro" id="IPR036388">
    <property type="entry name" value="WH-like_DNA-bd_sf"/>
</dbReference>
<gene>
    <name evidence="1" type="ORF">SDC9_193466</name>
</gene>
<accession>A0A645I3L0</accession>
<dbReference type="PRINTS" id="PR00033">
    <property type="entry name" value="HTHASNC"/>
</dbReference>
<dbReference type="InterPro" id="IPR036390">
    <property type="entry name" value="WH_DNA-bd_sf"/>
</dbReference>
<sequence length="84" mass="9599">MNEAATAVVGPTKFPKSHVDTLDDTLELRMLTLVKRNPRINQLELSKQLGISLTTIKRTMTNLVAKNILERKGGKRYGRWEVHR</sequence>
<organism evidence="1">
    <name type="scientific">bioreactor metagenome</name>
    <dbReference type="NCBI Taxonomy" id="1076179"/>
    <lineage>
        <taxon>unclassified sequences</taxon>
        <taxon>metagenomes</taxon>
        <taxon>ecological metagenomes</taxon>
    </lineage>
</organism>
<evidence type="ECO:0008006" key="2">
    <source>
        <dbReference type="Google" id="ProtNLM"/>
    </source>
</evidence>